<organism evidence="2">
    <name type="scientific">Brachypodium distachyon</name>
    <name type="common">Purple false brome</name>
    <name type="synonym">Trachynia distachya</name>
    <dbReference type="NCBI Taxonomy" id="15368"/>
    <lineage>
        <taxon>Eukaryota</taxon>
        <taxon>Viridiplantae</taxon>
        <taxon>Streptophyta</taxon>
        <taxon>Embryophyta</taxon>
        <taxon>Tracheophyta</taxon>
        <taxon>Spermatophyta</taxon>
        <taxon>Magnoliopsida</taxon>
        <taxon>Liliopsida</taxon>
        <taxon>Poales</taxon>
        <taxon>Poaceae</taxon>
        <taxon>BOP clade</taxon>
        <taxon>Pooideae</taxon>
        <taxon>Stipodae</taxon>
        <taxon>Brachypodieae</taxon>
        <taxon>Brachypodium</taxon>
    </lineage>
</organism>
<reference evidence="3" key="3">
    <citation type="submission" date="2018-08" db="UniProtKB">
        <authorList>
            <consortium name="EnsemblPlants"/>
        </authorList>
    </citation>
    <scope>IDENTIFICATION</scope>
    <source>
        <strain evidence="3">cv. Bd21</strain>
    </source>
</reference>
<feature type="transmembrane region" description="Helical" evidence="1">
    <location>
        <begin position="28"/>
        <end position="45"/>
    </location>
</feature>
<accession>A0A2K2D2A9</accession>
<dbReference type="AlphaFoldDB" id="A0A2K2D2A9"/>
<keyword evidence="1" id="KW-1133">Transmembrane helix</keyword>
<proteinExistence type="predicted"/>
<sequence>MACWRKIGIHWDLCLGIKDRVQAAKHPFNGPSFIMVFICVAWHIWKQRNDMVFDRKPPSCTRWFISFRDELVLYCIRIKECQK</sequence>
<dbReference type="EnsemblPlants" id="PNT68424">
    <property type="protein sequence ID" value="PNT68424"/>
    <property type="gene ID" value="BRADI_3g40386v3"/>
</dbReference>
<reference evidence="2" key="2">
    <citation type="submission" date="2017-06" db="EMBL/GenBank/DDBJ databases">
        <title>WGS assembly of Brachypodium distachyon.</title>
        <authorList>
            <consortium name="The International Brachypodium Initiative"/>
            <person name="Lucas S."/>
            <person name="Harmon-Smith M."/>
            <person name="Lail K."/>
            <person name="Tice H."/>
            <person name="Grimwood J."/>
            <person name="Bruce D."/>
            <person name="Barry K."/>
            <person name="Shu S."/>
            <person name="Lindquist E."/>
            <person name="Wang M."/>
            <person name="Pitluck S."/>
            <person name="Vogel J.P."/>
            <person name="Garvin D.F."/>
            <person name="Mockler T.C."/>
            <person name="Schmutz J."/>
            <person name="Rokhsar D."/>
            <person name="Bevan M.W."/>
        </authorList>
    </citation>
    <scope>NUCLEOTIDE SEQUENCE</scope>
    <source>
        <strain evidence="2">Bd21</strain>
    </source>
</reference>
<evidence type="ECO:0008006" key="5">
    <source>
        <dbReference type="Google" id="ProtNLM"/>
    </source>
</evidence>
<dbReference type="Gramene" id="PNT68424">
    <property type="protein sequence ID" value="PNT68424"/>
    <property type="gene ID" value="BRADI_3g40386v3"/>
</dbReference>
<protein>
    <recommendedName>
        <fullName evidence="5">Reverse transcriptase zinc-binding domain-containing protein</fullName>
    </recommendedName>
</protein>
<keyword evidence="1" id="KW-0472">Membrane</keyword>
<evidence type="ECO:0000256" key="1">
    <source>
        <dbReference type="SAM" id="Phobius"/>
    </source>
</evidence>
<dbReference type="EMBL" id="CM000882">
    <property type="protein sequence ID" value="PNT68424.1"/>
    <property type="molecule type" value="Genomic_DNA"/>
</dbReference>
<keyword evidence="1" id="KW-0812">Transmembrane</keyword>
<reference evidence="2 3" key="1">
    <citation type="journal article" date="2010" name="Nature">
        <title>Genome sequencing and analysis of the model grass Brachypodium distachyon.</title>
        <authorList>
            <consortium name="International Brachypodium Initiative"/>
        </authorList>
    </citation>
    <scope>NUCLEOTIDE SEQUENCE [LARGE SCALE GENOMIC DNA]</scope>
    <source>
        <strain evidence="2 3">Bd21</strain>
    </source>
</reference>
<dbReference type="OrthoDB" id="690579at2759"/>
<name>A0A2K2D2A9_BRADI</name>
<gene>
    <name evidence="2" type="ORF">BRADI_3g40386v3</name>
</gene>
<keyword evidence="4" id="KW-1185">Reference proteome</keyword>
<evidence type="ECO:0000313" key="3">
    <source>
        <dbReference type="EnsemblPlants" id="PNT68424"/>
    </source>
</evidence>
<dbReference type="InParanoid" id="A0A2K2D2A9"/>
<evidence type="ECO:0000313" key="4">
    <source>
        <dbReference type="Proteomes" id="UP000008810"/>
    </source>
</evidence>
<evidence type="ECO:0000313" key="2">
    <source>
        <dbReference type="EMBL" id="PNT68424.1"/>
    </source>
</evidence>
<dbReference type="Proteomes" id="UP000008810">
    <property type="component" value="Chromosome 3"/>
</dbReference>